<dbReference type="Pfam" id="PF13439">
    <property type="entry name" value="Glyco_transf_4"/>
    <property type="match status" value="1"/>
</dbReference>
<dbReference type="Proteomes" id="UP000050509">
    <property type="component" value="Unassembled WGS sequence"/>
</dbReference>
<dbReference type="SUPFAM" id="SSF53756">
    <property type="entry name" value="UDP-Glycosyltransferase/glycogen phosphorylase"/>
    <property type="match status" value="1"/>
</dbReference>
<dbReference type="AlphaFoldDB" id="A0A0P9F674"/>
<feature type="domain" description="Glycosyltransferase subfamily 4-like N-terminal" evidence="1">
    <location>
        <begin position="3"/>
        <end position="154"/>
    </location>
</feature>
<evidence type="ECO:0000313" key="2">
    <source>
        <dbReference type="EMBL" id="KPV47651.1"/>
    </source>
</evidence>
<sequence>LSTMANYWASVGNEIAIVTLAPAREAPFYALDPAIHYTALDQTGPSASALHAIERNWARARAVRRAIRAAQPDALISFIDEMNLLVLISAFGLGIPAIVSERNNPRHHRMGRVRELLRRVLYRRAARVVVQTEDVTSFFSAPIRARTRVIPNPVRSPLSGRRAALARREQHTLVAFGRLVEQKGFDVLLRAFARVAPQHPGWRLTIWGAG</sequence>
<proteinExistence type="predicted"/>
<dbReference type="InterPro" id="IPR028098">
    <property type="entry name" value="Glyco_trans_4-like_N"/>
</dbReference>
<evidence type="ECO:0000259" key="1">
    <source>
        <dbReference type="Pfam" id="PF13439"/>
    </source>
</evidence>
<comment type="caution">
    <text evidence="2">The sequence shown here is derived from an EMBL/GenBank/DDBJ whole genome shotgun (WGS) entry which is preliminary data.</text>
</comment>
<dbReference type="EMBL" id="LJCR01003344">
    <property type="protein sequence ID" value="KPV47651.1"/>
    <property type="molecule type" value="Genomic_DNA"/>
</dbReference>
<feature type="non-terminal residue" evidence="2">
    <location>
        <position position="210"/>
    </location>
</feature>
<organism evidence="2 3">
    <name type="scientific">Kouleothrix aurantiaca</name>
    <dbReference type="NCBI Taxonomy" id="186479"/>
    <lineage>
        <taxon>Bacteria</taxon>
        <taxon>Bacillati</taxon>
        <taxon>Chloroflexota</taxon>
        <taxon>Chloroflexia</taxon>
        <taxon>Chloroflexales</taxon>
        <taxon>Roseiflexineae</taxon>
        <taxon>Roseiflexaceae</taxon>
        <taxon>Kouleothrix</taxon>
    </lineage>
</organism>
<dbReference type="Gene3D" id="3.40.50.2000">
    <property type="entry name" value="Glycogen Phosphorylase B"/>
    <property type="match status" value="2"/>
</dbReference>
<protein>
    <recommendedName>
        <fullName evidence="1">Glycosyltransferase subfamily 4-like N-terminal domain-containing protein</fullName>
    </recommendedName>
</protein>
<gene>
    <name evidence="2" type="ORF">SE17_42155</name>
</gene>
<feature type="non-terminal residue" evidence="2">
    <location>
        <position position="1"/>
    </location>
</feature>
<reference evidence="2 3" key="1">
    <citation type="submission" date="2015-09" db="EMBL/GenBank/DDBJ databases">
        <title>Draft genome sequence of Kouleothrix aurantiaca JCM 19913.</title>
        <authorList>
            <person name="Hemp J."/>
        </authorList>
    </citation>
    <scope>NUCLEOTIDE SEQUENCE [LARGE SCALE GENOMIC DNA]</scope>
    <source>
        <strain evidence="2 3">COM-B</strain>
    </source>
</reference>
<evidence type="ECO:0000313" key="3">
    <source>
        <dbReference type="Proteomes" id="UP000050509"/>
    </source>
</evidence>
<keyword evidence="3" id="KW-1185">Reference proteome</keyword>
<name>A0A0P9F674_9CHLR</name>
<accession>A0A0P9F674</accession>